<protein>
    <submittedName>
        <fullName evidence="4">GNAT family N-acetyltransferase</fullName>
    </submittedName>
</protein>
<sequence>MITRLSPAAFAAAVTDLAELLADVVSDGHSLGFLTPFDRSEAVAWWEARGPAVADGSLLVWVSRGPRGVDGTVGLALEPKPNGRHRAEVVKLMVRRDARGRGLGRALLTTAERAAAQAGATLLLLDTETGSAAEDLYHATGWIRYGIVPDYAADPAGALRDCSFFYKRVG</sequence>
<keyword evidence="2" id="KW-0012">Acyltransferase</keyword>
<keyword evidence="1" id="KW-0808">Transferase</keyword>
<dbReference type="SUPFAM" id="SSF55729">
    <property type="entry name" value="Acyl-CoA N-acyltransferases (Nat)"/>
    <property type="match status" value="1"/>
</dbReference>
<dbReference type="PROSITE" id="PS51186">
    <property type="entry name" value="GNAT"/>
    <property type="match status" value="1"/>
</dbReference>
<dbReference type="RefSeq" id="WP_345429731.1">
    <property type="nucleotide sequence ID" value="NZ_BAABHK010000002.1"/>
</dbReference>
<reference evidence="5" key="1">
    <citation type="journal article" date="2019" name="Int. J. Syst. Evol. Microbiol.">
        <title>The Global Catalogue of Microorganisms (GCM) 10K type strain sequencing project: providing services to taxonomists for standard genome sequencing and annotation.</title>
        <authorList>
            <consortium name="The Broad Institute Genomics Platform"/>
            <consortium name="The Broad Institute Genome Sequencing Center for Infectious Disease"/>
            <person name="Wu L."/>
            <person name="Ma J."/>
        </authorList>
    </citation>
    <scope>NUCLEOTIDE SEQUENCE [LARGE SCALE GENOMIC DNA]</scope>
    <source>
        <strain evidence="5">JCM 17939</strain>
    </source>
</reference>
<evidence type="ECO:0000256" key="2">
    <source>
        <dbReference type="ARBA" id="ARBA00023315"/>
    </source>
</evidence>
<feature type="domain" description="N-acetyltransferase" evidence="3">
    <location>
        <begin position="1"/>
        <end position="166"/>
    </location>
</feature>
<dbReference type="PANTHER" id="PTHR43877">
    <property type="entry name" value="AMINOALKYLPHOSPHONATE N-ACETYLTRANSFERASE-RELATED-RELATED"/>
    <property type="match status" value="1"/>
</dbReference>
<keyword evidence="5" id="KW-1185">Reference proteome</keyword>
<name>A0ABP8U6C3_9ACTN</name>
<dbReference type="InterPro" id="IPR016181">
    <property type="entry name" value="Acyl_CoA_acyltransferase"/>
</dbReference>
<dbReference type="CDD" id="cd04301">
    <property type="entry name" value="NAT_SF"/>
    <property type="match status" value="1"/>
</dbReference>
<dbReference type="Proteomes" id="UP001501442">
    <property type="component" value="Unassembled WGS sequence"/>
</dbReference>
<dbReference type="InterPro" id="IPR000182">
    <property type="entry name" value="GNAT_dom"/>
</dbReference>
<dbReference type="PANTHER" id="PTHR43877:SF2">
    <property type="entry name" value="AMINOALKYLPHOSPHONATE N-ACETYLTRANSFERASE-RELATED"/>
    <property type="match status" value="1"/>
</dbReference>
<gene>
    <name evidence="4" type="ORF">GCM10023196_013070</name>
</gene>
<dbReference type="Gene3D" id="3.40.630.30">
    <property type="match status" value="1"/>
</dbReference>
<evidence type="ECO:0000259" key="3">
    <source>
        <dbReference type="PROSITE" id="PS51186"/>
    </source>
</evidence>
<dbReference type="EMBL" id="BAABHK010000002">
    <property type="protein sequence ID" value="GAA4622134.1"/>
    <property type="molecule type" value="Genomic_DNA"/>
</dbReference>
<accession>A0ABP8U6C3</accession>
<evidence type="ECO:0000313" key="5">
    <source>
        <dbReference type="Proteomes" id="UP001501442"/>
    </source>
</evidence>
<dbReference type="Pfam" id="PF00583">
    <property type="entry name" value="Acetyltransf_1"/>
    <property type="match status" value="1"/>
</dbReference>
<evidence type="ECO:0000313" key="4">
    <source>
        <dbReference type="EMBL" id="GAA4622134.1"/>
    </source>
</evidence>
<proteinExistence type="predicted"/>
<dbReference type="InterPro" id="IPR050832">
    <property type="entry name" value="Bact_Acetyltransf"/>
</dbReference>
<evidence type="ECO:0000256" key="1">
    <source>
        <dbReference type="ARBA" id="ARBA00022679"/>
    </source>
</evidence>
<organism evidence="4 5">
    <name type="scientific">Actinoallomurus vinaceus</name>
    <dbReference type="NCBI Taxonomy" id="1080074"/>
    <lineage>
        <taxon>Bacteria</taxon>
        <taxon>Bacillati</taxon>
        <taxon>Actinomycetota</taxon>
        <taxon>Actinomycetes</taxon>
        <taxon>Streptosporangiales</taxon>
        <taxon>Thermomonosporaceae</taxon>
        <taxon>Actinoallomurus</taxon>
    </lineage>
</organism>
<comment type="caution">
    <text evidence="4">The sequence shown here is derived from an EMBL/GenBank/DDBJ whole genome shotgun (WGS) entry which is preliminary data.</text>
</comment>